<feature type="transmembrane region" description="Helical" evidence="6">
    <location>
        <begin position="584"/>
        <end position="608"/>
    </location>
</feature>
<dbReference type="SUPFAM" id="SSF82866">
    <property type="entry name" value="Multidrug efflux transporter AcrB transmembrane domain"/>
    <property type="match status" value="2"/>
</dbReference>
<evidence type="ECO:0000259" key="7">
    <source>
        <dbReference type="PROSITE" id="PS50156"/>
    </source>
</evidence>
<gene>
    <name evidence="8" type="ORF">C7S18_08420</name>
</gene>
<dbReference type="PANTHER" id="PTHR33406:SF13">
    <property type="entry name" value="MEMBRANE PROTEIN YDFJ"/>
    <property type="match status" value="1"/>
</dbReference>
<feature type="transmembrane region" description="Helical" evidence="6">
    <location>
        <begin position="643"/>
        <end position="662"/>
    </location>
</feature>
<feature type="transmembrane region" description="Helical" evidence="6">
    <location>
        <begin position="323"/>
        <end position="346"/>
    </location>
</feature>
<comment type="subcellular location">
    <subcellularLocation>
        <location evidence="1">Cell membrane</location>
        <topology evidence="1">Multi-pass membrane protein</topology>
    </subcellularLocation>
</comment>
<dbReference type="Proteomes" id="UP000241074">
    <property type="component" value="Chromosome"/>
</dbReference>
<dbReference type="PANTHER" id="PTHR33406">
    <property type="entry name" value="MEMBRANE PROTEIN MJ1562-RELATED"/>
    <property type="match status" value="1"/>
</dbReference>
<proteinExistence type="predicted"/>
<feature type="transmembrane region" description="Helical" evidence="6">
    <location>
        <begin position="254"/>
        <end position="274"/>
    </location>
</feature>
<dbReference type="KEGG" id="xba:C7S18_08420"/>
<feature type="domain" description="SSD" evidence="7">
    <location>
        <begin position="221"/>
        <end position="348"/>
    </location>
</feature>
<protein>
    <recommendedName>
        <fullName evidence="7">SSD domain-containing protein</fullName>
    </recommendedName>
</protein>
<evidence type="ECO:0000256" key="5">
    <source>
        <dbReference type="ARBA" id="ARBA00023136"/>
    </source>
</evidence>
<sequence length="762" mass="82693">MLLSHAVLLIVMAIGISKLSLRNNDDADLPADDPIVQTNDRFEAIFGSKDRVLVSLESDDAFSLPSLTATREIANAFVGLPWVVGNEIKSLATIKNIEGTDEGLEVGTLYGAEALTPEVAAAVRHHATSNPLIDGFAVSEDGKASLILINVVRGSNQAEVFEDTYRILEPYRSAFKVRIIGDLILSEAIDRGIQTDALVLFPLAVVIQLIVLFLVFRNTRLVLASVVTTIIGIVWTMGLQGWMGYPITVVTTSIPILIAITAGSYAIYVVQTLLEERPNQASTVIALAEAMAKVAFPLVIACLTSAVGAISLLVFKVTAIAELGVVTGIGTIAALIVVVTLLPTLLRGFEPAAGRAGLRSSPAGAQAVTQWSQRQLTRMAALSMARPSLTLAGYAAVLIFSLVALGWLRTGANFADYLPDGHPIKTDMAYFDARLGGSRYFDLLIEAPEQDGVQDPRFLQRVEAIQNYAESLPNVGKTMSFVDVLKRIDAVIQNRTDGQIPESFDQAAQYLLLYSISSSPEDFSDLVDYDNRRVKVYIPVKTSEQEAHVAIYEQLKTFAAGLPNHEIHVEYGGNLLVWLAQMDYIIVGKIQNIISSVVMIFLLCAIFFRSWRYALLATIPISLAILATFALMAVFGIRLEVSTAVITGITIGIGIDFAYHFLYHYRSAEAHHPTGAVHSAVKEAIHNSGPAILFTIAVTVFGFAAFLFSTFTPIQNFGYLVGINMLFSGLATFTMIPAMLAWRFRHRAQPTLTTQVAADAGY</sequence>
<dbReference type="InterPro" id="IPR000731">
    <property type="entry name" value="SSD"/>
</dbReference>
<dbReference type="PRINTS" id="PR00702">
    <property type="entry name" value="ACRIFLAVINRP"/>
</dbReference>
<dbReference type="InterPro" id="IPR001036">
    <property type="entry name" value="Acrflvin-R"/>
</dbReference>
<keyword evidence="2" id="KW-1003">Cell membrane</keyword>
<dbReference type="InterPro" id="IPR004869">
    <property type="entry name" value="MMPL_dom"/>
</dbReference>
<feature type="transmembrane region" description="Helical" evidence="6">
    <location>
        <begin position="294"/>
        <end position="317"/>
    </location>
</feature>
<dbReference type="EMBL" id="CP027860">
    <property type="protein sequence ID" value="AVP97218.1"/>
    <property type="molecule type" value="Genomic_DNA"/>
</dbReference>
<feature type="transmembrane region" description="Helical" evidence="6">
    <location>
        <begin position="691"/>
        <end position="711"/>
    </location>
</feature>
<feature type="transmembrane region" description="Helical" evidence="6">
    <location>
        <begin position="388"/>
        <end position="408"/>
    </location>
</feature>
<dbReference type="GO" id="GO:0022857">
    <property type="term" value="F:transmembrane transporter activity"/>
    <property type="evidence" value="ECO:0007669"/>
    <property type="project" value="InterPro"/>
</dbReference>
<dbReference type="AlphaFoldDB" id="A0A2P1PQX5"/>
<evidence type="ECO:0000256" key="6">
    <source>
        <dbReference type="SAM" id="Phobius"/>
    </source>
</evidence>
<keyword evidence="4 6" id="KW-1133">Transmembrane helix</keyword>
<evidence type="ECO:0000256" key="3">
    <source>
        <dbReference type="ARBA" id="ARBA00022692"/>
    </source>
</evidence>
<dbReference type="InterPro" id="IPR050545">
    <property type="entry name" value="Mycobact_MmpL"/>
</dbReference>
<evidence type="ECO:0000256" key="1">
    <source>
        <dbReference type="ARBA" id="ARBA00004651"/>
    </source>
</evidence>
<dbReference type="Pfam" id="PF03176">
    <property type="entry name" value="MMPL"/>
    <property type="match status" value="2"/>
</dbReference>
<feature type="transmembrane region" description="Helical" evidence="6">
    <location>
        <begin position="221"/>
        <end position="242"/>
    </location>
</feature>
<dbReference type="PROSITE" id="PS50156">
    <property type="entry name" value="SSD"/>
    <property type="match status" value="2"/>
</dbReference>
<dbReference type="GO" id="GO:0005886">
    <property type="term" value="C:plasma membrane"/>
    <property type="evidence" value="ECO:0007669"/>
    <property type="project" value="UniProtKB-SubCell"/>
</dbReference>
<evidence type="ECO:0000313" key="9">
    <source>
        <dbReference type="Proteomes" id="UP000241074"/>
    </source>
</evidence>
<organism evidence="8 9">
    <name type="scientific">Ahniella affigens</name>
    <dbReference type="NCBI Taxonomy" id="2021234"/>
    <lineage>
        <taxon>Bacteria</taxon>
        <taxon>Pseudomonadati</taxon>
        <taxon>Pseudomonadota</taxon>
        <taxon>Gammaproteobacteria</taxon>
        <taxon>Lysobacterales</taxon>
        <taxon>Rhodanobacteraceae</taxon>
        <taxon>Ahniella</taxon>
    </lineage>
</organism>
<reference evidence="8 9" key="2">
    <citation type="submission" date="2018-03" db="EMBL/GenBank/DDBJ databases">
        <authorList>
            <person name="Keele B.F."/>
        </authorList>
    </citation>
    <scope>NUCLEOTIDE SEQUENCE [LARGE SCALE GENOMIC DNA]</scope>
    <source>
        <strain evidence="8 9">D13</strain>
    </source>
</reference>
<keyword evidence="3 6" id="KW-0812">Transmembrane</keyword>
<accession>A0A2P1PQX5</accession>
<evidence type="ECO:0000256" key="4">
    <source>
        <dbReference type="ARBA" id="ARBA00022989"/>
    </source>
</evidence>
<evidence type="ECO:0000313" key="8">
    <source>
        <dbReference type="EMBL" id="AVP97218.1"/>
    </source>
</evidence>
<feature type="transmembrane region" description="Helical" evidence="6">
    <location>
        <begin position="717"/>
        <end position="742"/>
    </location>
</feature>
<keyword evidence="9" id="KW-1185">Reference proteome</keyword>
<feature type="transmembrane region" description="Helical" evidence="6">
    <location>
        <begin position="615"/>
        <end position="637"/>
    </location>
</feature>
<feature type="transmembrane region" description="Helical" evidence="6">
    <location>
        <begin position="197"/>
        <end position="216"/>
    </location>
</feature>
<evidence type="ECO:0000256" key="2">
    <source>
        <dbReference type="ARBA" id="ARBA00022475"/>
    </source>
</evidence>
<keyword evidence="5 6" id="KW-0472">Membrane</keyword>
<name>A0A2P1PQX5_9GAMM</name>
<dbReference type="Gene3D" id="1.20.1640.10">
    <property type="entry name" value="Multidrug efflux transporter AcrB transmembrane domain"/>
    <property type="match status" value="2"/>
</dbReference>
<reference evidence="8 9" key="1">
    <citation type="submission" date="2018-03" db="EMBL/GenBank/DDBJ databases">
        <title>Ahniella affigens gen. nov., sp. nov., a gammaproteobacterium isolated from sandy soil near a stream.</title>
        <authorList>
            <person name="Ko Y."/>
            <person name="Kim J.-H."/>
        </authorList>
    </citation>
    <scope>NUCLEOTIDE SEQUENCE [LARGE SCALE GENOMIC DNA]</scope>
    <source>
        <strain evidence="8 9">D13</strain>
    </source>
</reference>
<feature type="domain" description="SSD" evidence="7">
    <location>
        <begin position="614"/>
        <end position="742"/>
    </location>
</feature>